<dbReference type="InterPro" id="IPR052362">
    <property type="entry name" value="HTH-GbsR_regulator"/>
</dbReference>
<dbReference type="PIRSF" id="PIRSF006707">
    <property type="entry name" value="MJ1563"/>
    <property type="match status" value="1"/>
</dbReference>
<sequence>MKDELDGLSDHLKQAILKSRHRIIESVGKNMDLYGVTHSVGHLYGLMYFSDGPVTLDDMREEMGMSKTSMSTGMRTLMDLKMVNKVWGKGCRKDLYETEFDWHQNFVDYFSIKWRKSMESNTHQLCKSLSELEVLLEQYQNDEKARDILLRDIDKIKHALSYYRWLDQLIRSMETGEIFTFIPKEIPPFENG</sequence>
<dbReference type="PANTHER" id="PTHR38465">
    <property type="entry name" value="HTH-TYPE TRANSCRIPTIONAL REGULATOR MJ1563-RELATED"/>
    <property type="match status" value="1"/>
</dbReference>
<keyword evidence="1" id="KW-0804">Transcription</keyword>
<dbReference type="AlphaFoldDB" id="A0A1U9YTB9"/>
<evidence type="ECO:0000313" key="2">
    <source>
        <dbReference type="EMBL" id="ARF70000.1"/>
    </source>
</evidence>
<dbReference type="InterPro" id="IPR036388">
    <property type="entry name" value="WH-like_DNA-bd_sf"/>
</dbReference>
<reference evidence="2 3" key="1">
    <citation type="submission" date="2017-03" db="EMBL/GenBank/DDBJ databases">
        <title>Paenibacillus larvae genome sequencing.</title>
        <authorList>
            <person name="Dingman D.W."/>
        </authorList>
    </citation>
    <scope>NUCLEOTIDE SEQUENCE [LARGE SCALE GENOMIC DNA]</scope>
    <source>
        <strain evidence="2 3">SAG 10367</strain>
    </source>
</reference>
<proteinExistence type="inferred from homology"/>
<gene>
    <name evidence="2" type="ORF">B7C51_22355</name>
</gene>
<dbReference type="Proteomes" id="UP000192727">
    <property type="component" value="Chromosome"/>
</dbReference>
<protein>
    <recommendedName>
        <fullName evidence="1">HTH-type transcriptional regulator</fullName>
    </recommendedName>
</protein>
<dbReference type="InterPro" id="IPR026282">
    <property type="entry name" value="MJ1563"/>
</dbReference>
<dbReference type="SUPFAM" id="SSF46785">
    <property type="entry name" value="Winged helix' DNA-binding domain"/>
    <property type="match status" value="1"/>
</dbReference>
<evidence type="ECO:0000313" key="3">
    <source>
        <dbReference type="Proteomes" id="UP000192727"/>
    </source>
</evidence>
<evidence type="ECO:0000256" key="1">
    <source>
        <dbReference type="PIRNR" id="PIRNR006707"/>
    </source>
</evidence>
<dbReference type="Gene3D" id="1.10.10.10">
    <property type="entry name" value="Winged helix-like DNA-binding domain superfamily/Winged helix DNA-binding domain"/>
    <property type="match status" value="1"/>
</dbReference>
<keyword evidence="1" id="KW-0805">Transcription regulation</keyword>
<dbReference type="InterPro" id="IPR036390">
    <property type="entry name" value="WH_DNA-bd_sf"/>
</dbReference>
<name>A0A1U9YTB9_9BACL</name>
<dbReference type="EMBL" id="CP020557">
    <property type="protein sequence ID" value="ARF70000.1"/>
    <property type="molecule type" value="Genomic_DNA"/>
</dbReference>
<keyword evidence="1" id="KW-0238">DNA-binding</keyword>
<dbReference type="GeneID" id="64219294"/>
<comment type="similarity">
    <text evidence="1">Belongs to the GbsR family.</text>
</comment>
<dbReference type="PANTHER" id="PTHR38465:SF1">
    <property type="entry name" value="HTH-TYPE TRANSCRIPTIONAL REGULATOR MJ1563-RELATED"/>
    <property type="match status" value="1"/>
</dbReference>
<accession>A0A1U9YTB9</accession>
<organism evidence="2 3">
    <name type="scientific">Paenibacillus larvae subsp. pulvifaciens</name>
    <dbReference type="NCBI Taxonomy" id="1477"/>
    <lineage>
        <taxon>Bacteria</taxon>
        <taxon>Bacillati</taxon>
        <taxon>Bacillota</taxon>
        <taxon>Bacilli</taxon>
        <taxon>Bacillales</taxon>
        <taxon>Paenibacillaceae</taxon>
        <taxon>Paenibacillus</taxon>
    </lineage>
</organism>
<dbReference type="GO" id="GO:0003677">
    <property type="term" value="F:DNA binding"/>
    <property type="evidence" value="ECO:0007669"/>
    <property type="project" value="UniProtKB-UniRule"/>
</dbReference>
<dbReference type="RefSeq" id="WP_023484812.1">
    <property type="nucleotide sequence ID" value="NZ_CP020327.1"/>
</dbReference>